<evidence type="ECO:0000313" key="3">
    <source>
        <dbReference type="Proteomes" id="UP000789831"/>
    </source>
</evidence>
<comment type="caution">
    <text evidence="2">The sequence shown here is derived from an EMBL/GenBank/DDBJ whole genome shotgun (WGS) entry which is preliminary data.</text>
</comment>
<feature type="non-terminal residue" evidence="2">
    <location>
        <position position="1"/>
    </location>
</feature>
<organism evidence="2 3">
    <name type="scientific">Ambispora gerdemannii</name>
    <dbReference type="NCBI Taxonomy" id="144530"/>
    <lineage>
        <taxon>Eukaryota</taxon>
        <taxon>Fungi</taxon>
        <taxon>Fungi incertae sedis</taxon>
        <taxon>Mucoromycota</taxon>
        <taxon>Glomeromycotina</taxon>
        <taxon>Glomeromycetes</taxon>
        <taxon>Archaeosporales</taxon>
        <taxon>Ambisporaceae</taxon>
        <taxon>Ambispora</taxon>
    </lineage>
</organism>
<feature type="region of interest" description="Disordered" evidence="1">
    <location>
        <begin position="317"/>
        <end position="348"/>
    </location>
</feature>
<dbReference type="Proteomes" id="UP000789831">
    <property type="component" value="Unassembled WGS sequence"/>
</dbReference>
<dbReference type="OrthoDB" id="7486164at2759"/>
<feature type="region of interest" description="Disordered" evidence="1">
    <location>
        <begin position="1"/>
        <end position="68"/>
    </location>
</feature>
<evidence type="ECO:0000313" key="2">
    <source>
        <dbReference type="EMBL" id="CAG8675191.1"/>
    </source>
</evidence>
<feature type="non-terminal residue" evidence="2">
    <location>
        <position position="367"/>
    </location>
</feature>
<feature type="compositionally biased region" description="Basic and acidic residues" evidence="1">
    <location>
        <begin position="219"/>
        <end position="256"/>
    </location>
</feature>
<protein>
    <submittedName>
        <fullName evidence="2">9097_t:CDS:1</fullName>
    </submittedName>
</protein>
<dbReference type="AlphaFoldDB" id="A0A9N9HBU1"/>
<proteinExistence type="predicted"/>
<sequence>DDNGAGVSAPEDGDTNKTLHQGMFCTIQQTENKSGGQPDESDSSSNSSSESDEELEKSALPEFPEITPTNATHIVKEHKIPVFRGDDDDEDPIKWLNDLIKVSKANGWNKATALRQIPIALKDIAADWYQELTKKKKTDMDEFIKAFAKQFSDTATTAKLHTKIATPRVKTLTEAYKKAKEAETMLTYNEFSTSVNAVLNGEMKNADGQRIRRLDKTFGEDHPNVDCRTKGSETRKRPNEGRDEMPLLRKERRERTTNQNNRFNSYSTPRNNQQPFVLYRDSRLPIRQDLRDNRGNQTTRTIKHLDNSFQEEIIIEQTEDDSAIEESDKEESEIETEESEDDSIMALVATSSRKKITAMTTDAEVDG</sequence>
<keyword evidence="3" id="KW-1185">Reference proteome</keyword>
<feature type="compositionally biased region" description="Acidic residues" evidence="1">
    <location>
        <begin position="317"/>
        <end position="343"/>
    </location>
</feature>
<reference evidence="2" key="1">
    <citation type="submission" date="2021-06" db="EMBL/GenBank/DDBJ databases">
        <authorList>
            <person name="Kallberg Y."/>
            <person name="Tangrot J."/>
            <person name="Rosling A."/>
        </authorList>
    </citation>
    <scope>NUCLEOTIDE SEQUENCE</scope>
    <source>
        <strain evidence="2">MT106</strain>
    </source>
</reference>
<name>A0A9N9HBU1_9GLOM</name>
<dbReference type="EMBL" id="CAJVPL010008664">
    <property type="protein sequence ID" value="CAG8675191.1"/>
    <property type="molecule type" value="Genomic_DNA"/>
</dbReference>
<gene>
    <name evidence="2" type="ORF">AGERDE_LOCUS12433</name>
</gene>
<accession>A0A9N9HBU1</accession>
<evidence type="ECO:0000256" key="1">
    <source>
        <dbReference type="SAM" id="MobiDB-lite"/>
    </source>
</evidence>
<feature type="compositionally biased region" description="Polar residues" evidence="1">
    <location>
        <begin position="26"/>
        <end position="35"/>
    </location>
</feature>
<feature type="region of interest" description="Disordered" evidence="1">
    <location>
        <begin position="219"/>
        <end position="273"/>
    </location>
</feature>